<name>A0A3G6RUY6_CHRLC</name>
<gene>
    <name evidence="9" type="ORF">C1637_12305</name>
    <name evidence="8" type="ORF">EG342_01635</name>
</gene>
<keyword evidence="3" id="KW-0677">Repeat</keyword>
<feature type="domain" description="Teneurin-like YD-shell" evidence="7">
    <location>
        <begin position="1405"/>
        <end position="1584"/>
    </location>
</feature>
<dbReference type="InterPro" id="IPR056823">
    <property type="entry name" value="TEN-like_YD-shell"/>
</dbReference>
<dbReference type="Gene3D" id="2.180.10.10">
    <property type="entry name" value="RHS repeat-associated core"/>
    <property type="match status" value="1"/>
</dbReference>
<dbReference type="InterPro" id="IPR050708">
    <property type="entry name" value="T6SS_VgrG/RHS"/>
</dbReference>
<dbReference type="GO" id="GO:0005737">
    <property type="term" value="C:cytoplasm"/>
    <property type="evidence" value="ECO:0007669"/>
    <property type="project" value="InterPro"/>
</dbReference>
<evidence type="ECO:0000256" key="5">
    <source>
        <dbReference type="SAM" id="MobiDB-lite"/>
    </source>
</evidence>
<dbReference type="NCBIfam" id="TIGR03696">
    <property type="entry name" value="Rhs_assc_core"/>
    <property type="match status" value="1"/>
</dbReference>
<dbReference type="EMBL" id="PPEH01000004">
    <property type="protein sequence ID" value="PNW13586.1"/>
    <property type="molecule type" value="Genomic_DNA"/>
</dbReference>
<dbReference type="Pfam" id="PF03534">
    <property type="entry name" value="SpvB"/>
    <property type="match status" value="1"/>
</dbReference>
<evidence type="ECO:0000256" key="3">
    <source>
        <dbReference type="ARBA" id="ARBA00022737"/>
    </source>
</evidence>
<reference evidence="8 11" key="2">
    <citation type="submission" date="2018-11" db="EMBL/GenBank/DDBJ databases">
        <title>Proposal to divide the Flavobacteriaceae and reorganize its genera based on Amino Acid Identity values calculated from whole genome sequences.</title>
        <authorList>
            <person name="Nicholson A.C."/>
            <person name="Gulvik C.A."/>
            <person name="Whitney A.M."/>
            <person name="Humrighouse B.W."/>
            <person name="Bell M."/>
            <person name="Holmes B."/>
            <person name="Steigerwalt A.G."/>
            <person name="Villarma A."/>
            <person name="Sheth M."/>
            <person name="Batra D."/>
            <person name="Pryor J."/>
            <person name="Bernardet J.-F."/>
            <person name="Hugo C."/>
            <person name="Kampfer P."/>
            <person name="Newman J."/>
            <person name="McQuiston J.R."/>
        </authorList>
    </citation>
    <scope>NUCLEOTIDE SEQUENCE [LARGE SCALE GENOMIC DNA]</scope>
    <source>
        <strain evidence="8 11">KC_1864</strain>
    </source>
</reference>
<evidence type="ECO:0000256" key="1">
    <source>
        <dbReference type="ARBA" id="ARBA00004613"/>
    </source>
</evidence>
<keyword evidence="2" id="KW-0964">Secreted</keyword>
<proteinExistence type="predicted"/>
<keyword evidence="11" id="KW-1185">Reference proteome</keyword>
<protein>
    <recommendedName>
        <fullName evidence="7">Teneurin-like YD-shell domain-containing protein</fullName>
    </recommendedName>
</protein>
<feature type="transmembrane region" description="Helical" evidence="6">
    <location>
        <begin position="1989"/>
        <end position="2013"/>
    </location>
</feature>
<dbReference type="OrthoDB" id="6225685at2"/>
<dbReference type="KEGG" id="clac:EG342_01635"/>
<evidence type="ECO:0000313" key="9">
    <source>
        <dbReference type="EMBL" id="PNW13586.1"/>
    </source>
</evidence>
<evidence type="ECO:0000256" key="4">
    <source>
        <dbReference type="ARBA" id="ARBA00023026"/>
    </source>
</evidence>
<dbReference type="InterPro" id="IPR003284">
    <property type="entry name" value="Sal_SpvB"/>
</dbReference>
<dbReference type="PANTHER" id="PTHR32305">
    <property type="match status" value="1"/>
</dbReference>
<feature type="region of interest" description="Disordered" evidence="5">
    <location>
        <begin position="83"/>
        <end position="120"/>
    </location>
</feature>
<keyword evidence="6" id="KW-0812">Transmembrane</keyword>
<reference evidence="9 10" key="1">
    <citation type="submission" date="2018-01" db="EMBL/GenBank/DDBJ databases">
        <title>Draft genome sequences of Chryseobacterium lactis NCTC11390, Chryseobacterium oncorhynchi 701B-08, and Chryseobacterium viscerum 687B-08.</title>
        <authorList>
            <person name="Jeong J.-J."/>
            <person name="Lee Y.J."/>
            <person name="Park B."/>
            <person name="Choi I.-G."/>
            <person name="Kim K.D."/>
        </authorList>
    </citation>
    <scope>NUCLEOTIDE SEQUENCE [LARGE SCALE GENOMIC DNA]</scope>
    <source>
        <strain evidence="9 10">NCTC11390</strain>
    </source>
</reference>
<evidence type="ECO:0000256" key="6">
    <source>
        <dbReference type="SAM" id="Phobius"/>
    </source>
</evidence>
<dbReference type="InterPro" id="IPR022385">
    <property type="entry name" value="Rhs_assc_core"/>
</dbReference>
<evidence type="ECO:0000313" key="10">
    <source>
        <dbReference type="Proteomes" id="UP000236262"/>
    </source>
</evidence>
<dbReference type="Proteomes" id="UP000236262">
    <property type="component" value="Unassembled WGS sequence"/>
</dbReference>
<evidence type="ECO:0000256" key="2">
    <source>
        <dbReference type="ARBA" id="ARBA00022525"/>
    </source>
</evidence>
<keyword evidence="6" id="KW-1133">Transmembrane helix</keyword>
<evidence type="ECO:0000313" key="11">
    <source>
        <dbReference type="Proteomes" id="UP000279972"/>
    </source>
</evidence>
<feature type="compositionally biased region" description="Polar residues" evidence="5">
    <location>
        <begin position="105"/>
        <end position="120"/>
    </location>
</feature>
<dbReference type="NCBIfam" id="TIGR01643">
    <property type="entry name" value="YD_repeat_2x"/>
    <property type="match status" value="1"/>
</dbReference>
<sequence>MKSYQIILHISYHFLKIIYQLKTNTYMKKLSLIILSFSSVWGFSQTILNQAETTSRTVQDPQTVVLGQGFRAAGDISNPFVAKIGPATENPGGGPSNSNAGATNPTGTTSPPGQSFHNTKGNIDVTAAGQLQYNLPIALPPGVKDVAPSLNLAYLSNTGNGIAGYGWSVSGITTISRSGKIFEKDGETKGLQLDYSDYYSFNGQRLILKSGEYGKDGAEYVTDKYSNTRIRSIGSVTGQAWQGPAYWEITFEDGTQAWYGALSSGNNTGRTPTEYNIVKWKDKKGNYITYNYLQNNNIAIINTIQWGGNETLGKAHFNQVEFYYSPRNLQESSYIRGVPLIQDKILSTIVVKASGATYRSYSINYSIETVNNDPNNKVNYQFVKSVTEGNSVGDAANPVTFATKALTTGSSESGFGDYTDITTTGDYNGDGLVDFIVRQPAQNGRPEGYYIYFDAVNSTNPSFVYLGATSTYWPSSSMATVNIKPADNYIKPKQGLVIYKGNTGSNPPSTGNIELKFYSIKSDASVLNTFNNPLELEYSKTIPSNTYEFASSIYPPETDPDYMGGLNRSSLQSLKEVDIDSDGMSELIMAVADNKCKYRIIVPDPPKGTWMCKSLGYRYMVLDKDNIQNNTIQIIPDTTPKNILDKSGIMDFDNDGTQDVVFVDPTGGSTSVTFATKEYMNENAPATNRTFTTPLNNARQYELKKQNNGYTLNLKNTFTVKGLIDGMQFGDLNGDKNFEILLPLHENATNDIYTTGWAIYLNTGISLSESLQGLMYYRKPSMNPTLLTNYSKTGLIDLDNDGKTEILNSTIIFAPANNQLSTWFMDSYSEPYYNPASTDFKWRFVKKQLSYSQRPKVLVEPLFGDFRVNNTSSKILFLLKATDTSERKLISYQHYNLNIDKNISSITQAELQYDIEYKELDPVVNPNFYAPVKKEQYPYLEMEKLSQMYAVSQIKMMDRKQDFRYRGYIAHLQGRGLIGFRQTARSSWYADGFENTKIWAGTEIDPLNEGVPVKEWTIRTNSENLVFPADISENNTQLLSFKSTIYQTDRLVDGQLVSSLPSIDKSKVVTAIIPKSNKTKDFLTGTVTDRTVNYNNYYLPTQSISNVNSGYGITTTTYDYINNPSGIGVDYYIGRPTSKIDVVQAYGDTKSSKEEYSYENNFLKTLKTWNRDNTGWLQESYTYDGFGNIAEKTVSNNVDSQTQTTKSGYEPKGRFIDKKTDHLGLETNMTYNNDGQILTQTDPINNTIVKTYDNWGKLQTSKSNVSGTITYTYEKKTWTGDIWSGFEPPRYIVTEFLPDGDLNITYSNILGQNYKTTTKAFGQGQYLSKIYSYDILGRKIAESEPYFDTQTATIWNALTYDDSVFPTKITATSLASIDFSGAVISFSGKQVATTVSGFTTTTKEINGYGRTTTKTTDALGNTVSSTDAGGTVAFTYNAAGEQIKAQYAQNSVTTKYDAWGRKSEFNDPSNGLYKYEYDGFGQVKKITSPKGTKAYTYNNLGQLASQNEISTADGGQATNKTISYTYDNKGRIIEKSGTSKGKAYSSNIVYDPQGRIASTSENSNGKYFIKKGITYDDKEKVISYEKQLYSSGVLTKVQIEHVYNAWNGELSQIKDKNSGKVLWQLNETNVRGQVTSTKLGEVNITNDYDVTTGFLKGIKHASTVKPNLLQIKYQFDVIRNRLNQRTTEGDFSIIETFDYDNNNRLMKWTDPVSTTSHTNEYDVAGRIKDNDQVGKIKFENAAKSYQATSMNLNAEGTKNYKNDLIQRVVYNENNDPVFIDGEIGDVAFQYGLTNMRQIVTYGGNFDAENEGKFTKFYNEDGSFEIVKNNTTGQEKHVIYIGGTPYESNIVYLKNFTENNGSYKFLHKDYLGSILAISDEAGNKLEQRHFDAWGNFTHLQLGAGAIITDAKKIKSIVSSGDLLLERGYTSHEHFTEVGIVHMNGRLYDPLLRRFLNADEFIQDPYNTQSYNKYGYVLNNPLMYSDPNGEFFFVISFSAIIISALQAVVIGGLIYTGMAILTGNASKSGFLKSTLTSFITGAISGALGGAGIFGNGFWGTVAKGVAIGAAGGTVDAIVNQKNILQGLLKGAIIGGAVSAVSYSINYLLTPANENKITEKDLAEDTSSDSSTDSNTASNNNTSTNANGGSSELPYNDKTLSNMRQKNFGPEQMKKWGVNYDTVKSETYKQNAAGKFYDSSGEFVAYTDPKANFWNGRSTIYYSKSVFASPERLLKTMRHETVHAFGNTPGGMTFRLARKNIIRFGNDEWIDLEHLAIRKAEWSFLSANKVGSEGMNVLSQNMIELYYSRLDEAQRNIFKIMFNYINPMFAQKIVK</sequence>
<feature type="compositionally biased region" description="Low complexity" evidence="5">
    <location>
        <begin position="2125"/>
        <end position="2148"/>
    </location>
</feature>
<dbReference type="Proteomes" id="UP000279972">
    <property type="component" value="Chromosome"/>
</dbReference>
<keyword evidence="4" id="KW-0843">Virulence</keyword>
<feature type="transmembrane region" description="Helical" evidence="6">
    <location>
        <begin position="2033"/>
        <end position="2052"/>
    </location>
</feature>
<accession>A0A3G6RUY6</accession>
<dbReference type="GO" id="GO:0005576">
    <property type="term" value="C:extracellular region"/>
    <property type="evidence" value="ECO:0007669"/>
    <property type="project" value="UniProtKB-SubCell"/>
</dbReference>
<dbReference type="SUPFAM" id="SSF69318">
    <property type="entry name" value="Integrin alpha N-terminal domain"/>
    <property type="match status" value="1"/>
</dbReference>
<dbReference type="InterPro" id="IPR006530">
    <property type="entry name" value="YD"/>
</dbReference>
<comment type="subcellular location">
    <subcellularLocation>
        <location evidence="1">Secreted</location>
    </subcellularLocation>
</comment>
<dbReference type="InterPro" id="IPR028994">
    <property type="entry name" value="Integrin_alpha_N"/>
</dbReference>
<dbReference type="EMBL" id="CP033924">
    <property type="protein sequence ID" value="AZA80692.1"/>
    <property type="molecule type" value="Genomic_DNA"/>
</dbReference>
<keyword evidence="6" id="KW-0472">Membrane</keyword>
<dbReference type="Pfam" id="PF25023">
    <property type="entry name" value="TEN_YD-shell"/>
    <property type="match status" value="1"/>
</dbReference>
<evidence type="ECO:0000313" key="8">
    <source>
        <dbReference type="EMBL" id="AZA80692.1"/>
    </source>
</evidence>
<dbReference type="PANTHER" id="PTHR32305:SF15">
    <property type="entry name" value="PROTEIN RHSA-RELATED"/>
    <property type="match status" value="1"/>
</dbReference>
<feature type="region of interest" description="Disordered" evidence="5">
    <location>
        <begin position="2116"/>
        <end position="2165"/>
    </location>
</feature>
<organism evidence="9 10">
    <name type="scientific">Chryseobacterium lactis</name>
    <dbReference type="NCBI Taxonomy" id="1241981"/>
    <lineage>
        <taxon>Bacteria</taxon>
        <taxon>Pseudomonadati</taxon>
        <taxon>Bacteroidota</taxon>
        <taxon>Flavobacteriia</taxon>
        <taxon>Flavobacteriales</taxon>
        <taxon>Weeksellaceae</taxon>
        <taxon>Chryseobacterium group</taxon>
        <taxon>Chryseobacterium</taxon>
    </lineage>
</organism>
<evidence type="ECO:0000259" key="7">
    <source>
        <dbReference type="Pfam" id="PF25023"/>
    </source>
</evidence>